<dbReference type="FunFam" id="1.10.10.10:FF:000322">
    <property type="entry name" value="Probable disease resistance protein At1g63360"/>
    <property type="match status" value="1"/>
</dbReference>
<dbReference type="InterPro" id="IPR002182">
    <property type="entry name" value="NB-ARC"/>
</dbReference>
<keyword evidence="4" id="KW-0547">Nucleotide-binding</keyword>
<evidence type="ECO:0000313" key="11">
    <source>
        <dbReference type="Proteomes" id="UP000231279"/>
    </source>
</evidence>
<dbReference type="SUPFAM" id="SSF52540">
    <property type="entry name" value="P-loop containing nucleoside triphosphate hydrolases"/>
    <property type="match status" value="1"/>
</dbReference>
<sequence length="890" mass="102639">MEDAAVEFLLENLKQLQLHHSHLISDDAKNQIQVLETNLCLFKRLLNESRDQNRDEDWTLEQVFKQIVEVVYEAEDAVDAIVSQAAEKGVEKYFKRAFDPSTKLLIVVEQAELIGAKVKEIYDHRLIDFSSLETKGESYARTEQKNLHEDKAPAVENDTMVGLEDETEILIHYLTEKTEKLDVISIAGVAGLGKTTIARHIFCHERIAYEFPIRLWVNISSNFRRRDVFLAMLRDLNCITEDMHDKTEEEMEQTLHARLQQEKFLIVFDDMWSTGVFDELQYILPKSNTMSKILITSRLLDVCWHANHSRGPHSLRLLNEEESWTLLQLTVFGKRRKYPSDLEKLGKSITKLCHGLPLQVMLIGGILAKSVSGGETCKIWEKVYRGLQTYIGTDYRLGGCVSLCYKMLPYYLRPCFIYMGMFPEDFEIPVQKLILLWIAQGFIQQKAGITSLEEVAMDYLKELTDRKLVIIGKVSLTGRIRTCRLHDIIRDFCLYKAREYFFQEIDVPAVDYLDELELDKYRHISVNTEVMSFISLQPYGPRVRTFLHFLREETILLPDNVSFIPDSFKLLRVLDVKPIRFTRFPFYLTHLVHLRYIALSSHFKFLPEAISKMWNIQTLIVGTSSRTLEIKADIWKMNQLRHLETNASIILRKNTTGESVDDKGEKMQTLSKVSPESCAQIFERATNLKKLGIRGRGRLAMLMDHDNDGSTPFDGLSNLHRLEKLKLLNDIFANPRESQMPGLPSPYKFPPKLMSLTLSYTFLDWKHMCILGMLENLKALKLKNNAFVGECWESADNGFCQLEVLQIEYTNLVTWKASSSHFPRLKYLVLRNCEHLEALPLGLADVSSLQVIDLYRTTKSAAASAKKIQVLTEGGLRLSIFPPDEWLIPN</sequence>
<dbReference type="InterPro" id="IPR027417">
    <property type="entry name" value="P-loop_NTPase"/>
</dbReference>
<dbReference type="GO" id="GO:0005524">
    <property type="term" value="F:ATP binding"/>
    <property type="evidence" value="ECO:0007669"/>
    <property type="project" value="UniProtKB-KW"/>
</dbReference>
<dbReference type="EMBL" id="NKXS01003207">
    <property type="protein sequence ID" value="PIN10518.1"/>
    <property type="molecule type" value="Genomic_DNA"/>
</dbReference>
<keyword evidence="2" id="KW-0433">Leucine-rich repeat</keyword>
<dbReference type="STRING" id="429701.A0A2G9GZ16"/>
<evidence type="ECO:0000256" key="5">
    <source>
        <dbReference type="ARBA" id="ARBA00022821"/>
    </source>
</evidence>
<dbReference type="SUPFAM" id="SSF52058">
    <property type="entry name" value="L domain-like"/>
    <property type="match status" value="1"/>
</dbReference>
<organism evidence="10 11">
    <name type="scientific">Handroanthus impetiginosus</name>
    <dbReference type="NCBI Taxonomy" id="429701"/>
    <lineage>
        <taxon>Eukaryota</taxon>
        <taxon>Viridiplantae</taxon>
        <taxon>Streptophyta</taxon>
        <taxon>Embryophyta</taxon>
        <taxon>Tracheophyta</taxon>
        <taxon>Spermatophyta</taxon>
        <taxon>Magnoliopsida</taxon>
        <taxon>eudicotyledons</taxon>
        <taxon>Gunneridae</taxon>
        <taxon>Pentapetalae</taxon>
        <taxon>asterids</taxon>
        <taxon>lamiids</taxon>
        <taxon>Lamiales</taxon>
        <taxon>Bignoniaceae</taxon>
        <taxon>Crescentiina</taxon>
        <taxon>Tabebuia alliance</taxon>
        <taxon>Handroanthus</taxon>
    </lineage>
</organism>
<dbReference type="InterPro" id="IPR058922">
    <property type="entry name" value="WHD_DRP"/>
</dbReference>
<feature type="domain" description="Disease resistance R13L4/SHOC-2-like LRR" evidence="9">
    <location>
        <begin position="566"/>
        <end position="862"/>
    </location>
</feature>
<dbReference type="Gene3D" id="1.20.5.4130">
    <property type="match status" value="1"/>
</dbReference>
<dbReference type="InterPro" id="IPR036388">
    <property type="entry name" value="WH-like_DNA-bd_sf"/>
</dbReference>
<dbReference type="FunFam" id="3.40.50.300:FF:001091">
    <property type="entry name" value="Probable disease resistance protein At1g61300"/>
    <property type="match status" value="1"/>
</dbReference>
<reference evidence="11" key="1">
    <citation type="journal article" date="2018" name="Gigascience">
        <title>Genome assembly of the Pink Ipe (Handroanthus impetiginosus, Bignoniaceae), a highly valued, ecologically keystone Neotropical timber forest tree.</title>
        <authorList>
            <person name="Silva-Junior O.B."/>
            <person name="Grattapaglia D."/>
            <person name="Novaes E."/>
            <person name="Collevatti R.G."/>
        </authorList>
    </citation>
    <scope>NUCLEOTIDE SEQUENCE [LARGE SCALE GENOMIC DNA]</scope>
    <source>
        <strain evidence="11">cv. UFG-1</strain>
    </source>
</reference>
<dbReference type="GO" id="GO:0098542">
    <property type="term" value="P:defense response to other organism"/>
    <property type="evidence" value="ECO:0007669"/>
    <property type="project" value="TreeGrafter"/>
</dbReference>
<evidence type="ECO:0000256" key="4">
    <source>
        <dbReference type="ARBA" id="ARBA00022741"/>
    </source>
</evidence>
<keyword evidence="3" id="KW-0677">Repeat</keyword>
<evidence type="ECO:0000259" key="8">
    <source>
        <dbReference type="Pfam" id="PF23559"/>
    </source>
</evidence>
<dbReference type="InterPro" id="IPR055414">
    <property type="entry name" value="LRR_R13L4/SHOC2-like"/>
</dbReference>
<dbReference type="GO" id="GO:0051607">
    <property type="term" value="P:defense response to virus"/>
    <property type="evidence" value="ECO:0007669"/>
    <property type="project" value="UniProtKB-ARBA"/>
</dbReference>
<dbReference type="InterPro" id="IPR038005">
    <property type="entry name" value="RX-like_CC"/>
</dbReference>
<dbReference type="Gene3D" id="3.40.50.300">
    <property type="entry name" value="P-loop containing nucleotide triphosphate hydrolases"/>
    <property type="match status" value="1"/>
</dbReference>
<name>A0A2G9GZ16_9LAMI</name>
<evidence type="ECO:0000256" key="3">
    <source>
        <dbReference type="ARBA" id="ARBA00022737"/>
    </source>
</evidence>
<keyword evidence="6" id="KW-0067">ATP-binding</keyword>
<dbReference type="Gene3D" id="1.10.8.430">
    <property type="entry name" value="Helical domain of apoptotic protease-activating factors"/>
    <property type="match status" value="1"/>
</dbReference>
<feature type="domain" description="NB-ARC" evidence="7">
    <location>
        <begin position="164"/>
        <end position="335"/>
    </location>
</feature>
<dbReference type="Gene3D" id="1.10.10.10">
    <property type="entry name" value="Winged helix-like DNA-binding domain superfamily/Winged helix DNA-binding domain"/>
    <property type="match status" value="1"/>
</dbReference>
<dbReference type="GO" id="GO:0043531">
    <property type="term" value="F:ADP binding"/>
    <property type="evidence" value="ECO:0007669"/>
    <property type="project" value="InterPro"/>
</dbReference>
<evidence type="ECO:0000313" key="10">
    <source>
        <dbReference type="EMBL" id="PIN10518.1"/>
    </source>
</evidence>
<gene>
    <name evidence="10" type="ORF">CDL12_16890</name>
</gene>
<evidence type="ECO:0000259" key="9">
    <source>
        <dbReference type="Pfam" id="PF23598"/>
    </source>
</evidence>
<accession>A0A2G9GZ16</accession>
<dbReference type="Pfam" id="PF00931">
    <property type="entry name" value="NB-ARC"/>
    <property type="match status" value="1"/>
</dbReference>
<dbReference type="Proteomes" id="UP000231279">
    <property type="component" value="Unassembled WGS sequence"/>
</dbReference>
<dbReference type="InterPro" id="IPR044974">
    <property type="entry name" value="Disease_R_plants"/>
</dbReference>
<proteinExistence type="inferred from homology"/>
<dbReference type="PRINTS" id="PR00364">
    <property type="entry name" value="DISEASERSIST"/>
</dbReference>
<dbReference type="CDD" id="cd14798">
    <property type="entry name" value="RX-CC_like"/>
    <property type="match status" value="1"/>
</dbReference>
<keyword evidence="11" id="KW-1185">Reference proteome</keyword>
<evidence type="ECO:0000256" key="6">
    <source>
        <dbReference type="ARBA" id="ARBA00022840"/>
    </source>
</evidence>
<evidence type="ECO:0000256" key="1">
    <source>
        <dbReference type="ARBA" id="ARBA00008894"/>
    </source>
</evidence>
<protein>
    <submittedName>
        <fullName evidence="10">Apoptotic ATPase</fullName>
    </submittedName>
</protein>
<dbReference type="InterPro" id="IPR032675">
    <property type="entry name" value="LRR_dom_sf"/>
</dbReference>
<comment type="caution">
    <text evidence="10">The sequence shown here is derived from an EMBL/GenBank/DDBJ whole genome shotgun (WGS) entry which is preliminary data.</text>
</comment>
<dbReference type="AlphaFoldDB" id="A0A2G9GZ16"/>
<feature type="domain" description="Disease resistance protein winged helix" evidence="8">
    <location>
        <begin position="421"/>
        <end position="492"/>
    </location>
</feature>
<evidence type="ECO:0000256" key="2">
    <source>
        <dbReference type="ARBA" id="ARBA00022614"/>
    </source>
</evidence>
<keyword evidence="5" id="KW-0611">Plant defense</keyword>
<dbReference type="PANTHER" id="PTHR23155">
    <property type="entry name" value="DISEASE RESISTANCE PROTEIN RP"/>
    <property type="match status" value="1"/>
</dbReference>
<dbReference type="InterPro" id="IPR042197">
    <property type="entry name" value="Apaf_helical"/>
</dbReference>
<comment type="similarity">
    <text evidence="1">Belongs to the disease resistance NB-LRR family.</text>
</comment>
<dbReference type="Gene3D" id="3.80.10.10">
    <property type="entry name" value="Ribonuclease Inhibitor"/>
    <property type="match status" value="1"/>
</dbReference>
<evidence type="ECO:0000259" key="7">
    <source>
        <dbReference type="Pfam" id="PF00931"/>
    </source>
</evidence>
<dbReference type="Pfam" id="PF23559">
    <property type="entry name" value="WHD_DRP"/>
    <property type="match status" value="1"/>
</dbReference>
<dbReference type="Pfam" id="PF23598">
    <property type="entry name" value="LRR_14"/>
    <property type="match status" value="1"/>
</dbReference>
<dbReference type="OrthoDB" id="1478287at2759"/>
<dbReference type="PANTHER" id="PTHR23155:SF1193">
    <property type="entry name" value="DISEASE RESISTANCE PROTEIN RPP13-RELATED"/>
    <property type="match status" value="1"/>
</dbReference>